<reference evidence="3 4" key="1">
    <citation type="journal article" date="2023" name="Life. Sci Alliance">
        <title>Evolutionary insights into 3D genome organization and epigenetic landscape of Vigna mungo.</title>
        <authorList>
            <person name="Junaid A."/>
            <person name="Singh B."/>
            <person name="Bhatia S."/>
        </authorList>
    </citation>
    <scope>NUCLEOTIDE SEQUENCE [LARGE SCALE GENOMIC DNA]</scope>
    <source>
        <strain evidence="3">Urdbean</strain>
    </source>
</reference>
<dbReference type="InterPro" id="IPR029058">
    <property type="entry name" value="AB_hydrolase_fold"/>
</dbReference>
<dbReference type="Proteomes" id="UP001374535">
    <property type="component" value="Chromosome 5"/>
</dbReference>
<evidence type="ECO:0000256" key="1">
    <source>
        <dbReference type="SAM" id="SignalP"/>
    </source>
</evidence>
<dbReference type="InterPro" id="IPR022742">
    <property type="entry name" value="Hydrolase_4"/>
</dbReference>
<dbReference type="Pfam" id="PF12146">
    <property type="entry name" value="Hydrolase_4"/>
    <property type="match status" value="1"/>
</dbReference>
<dbReference type="EMBL" id="CP144696">
    <property type="protein sequence ID" value="WVZ11662.1"/>
    <property type="molecule type" value="Genomic_DNA"/>
</dbReference>
<dbReference type="SUPFAM" id="SSF53474">
    <property type="entry name" value="alpha/beta-Hydrolases"/>
    <property type="match status" value="1"/>
</dbReference>
<evidence type="ECO:0000313" key="3">
    <source>
        <dbReference type="EMBL" id="WVZ11662.1"/>
    </source>
</evidence>
<evidence type="ECO:0000259" key="2">
    <source>
        <dbReference type="Pfam" id="PF12146"/>
    </source>
</evidence>
<accession>A0AAQ3NNJ3</accession>
<name>A0AAQ3NNJ3_VIGMU</name>
<feature type="domain" description="Serine aminopeptidase S33" evidence="2">
    <location>
        <begin position="103"/>
        <end position="150"/>
    </location>
</feature>
<protein>
    <recommendedName>
        <fullName evidence="2">Serine aminopeptidase S33 domain-containing protein</fullName>
    </recommendedName>
</protein>
<keyword evidence="1" id="KW-0732">Signal</keyword>
<dbReference type="AlphaFoldDB" id="A0AAQ3NNJ3"/>
<proteinExistence type="predicted"/>
<dbReference type="InterPro" id="IPR051044">
    <property type="entry name" value="MAG_DAG_Lipase"/>
</dbReference>
<sequence>MHTNIFTLLISLALTKSEVLGLHQNIKEDIKLAFKKTLAFQCHPNKHPKFLKDKYGESKARSHMMKQTSIVDDLYRCSNDKTHKYCGSKAGSCHEESLNLVPVSLPFLVLHGEADQVTDKAISKQLHEVTGSSDKTLKLYPGMWHGLLYGEPPANLNIVFSDIIG</sequence>
<dbReference type="Gene3D" id="3.40.50.1820">
    <property type="entry name" value="alpha/beta hydrolase"/>
    <property type="match status" value="1"/>
</dbReference>
<organism evidence="3 4">
    <name type="scientific">Vigna mungo</name>
    <name type="common">Black gram</name>
    <name type="synonym">Phaseolus mungo</name>
    <dbReference type="NCBI Taxonomy" id="3915"/>
    <lineage>
        <taxon>Eukaryota</taxon>
        <taxon>Viridiplantae</taxon>
        <taxon>Streptophyta</taxon>
        <taxon>Embryophyta</taxon>
        <taxon>Tracheophyta</taxon>
        <taxon>Spermatophyta</taxon>
        <taxon>Magnoliopsida</taxon>
        <taxon>eudicotyledons</taxon>
        <taxon>Gunneridae</taxon>
        <taxon>Pentapetalae</taxon>
        <taxon>rosids</taxon>
        <taxon>fabids</taxon>
        <taxon>Fabales</taxon>
        <taxon>Fabaceae</taxon>
        <taxon>Papilionoideae</taxon>
        <taxon>50 kb inversion clade</taxon>
        <taxon>NPAAA clade</taxon>
        <taxon>indigoferoid/millettioid clade</taxon>
        <taxon>Phaseoleae</taxon>
        <taxon>Vigna</taxon>
    </lineage>
</organism>
<evidence type="ECO:0000313" key="4">
    <source>
        <dbReference type="Proteomes" id="UP001374535"/>
    </source>
</evidence>
<keyword evidence="4" id="KW-1185">Reference proteome</keyword>
<dbReference type="PANTHER" id="PTHR11614">
    <property type="entry name" value="PHOSPHOLIPASE-RELATED"/>
    <property type="match status" value="1"/>
</dbReference>
<gene>
    <name evidence="3" type="ORF">V8G54_016192</name>
</gene>
<feature type="signal peptide" evidence="1">
    <location>
        <begin position="1"/>
        <end position="21"/>
    </location>
</feature>
<feature type="chain" id="PRO_5042997211" description="Serine aminopeptidase S33 domain-containing protein" evidence="1">
    <location>
        <begin position="22"/>
        <end position="165"/>
    </location>
</feature>